<dbReference type="AlphaFoldDB" id="A0A061KKN1"/>
<dbReference type="EMBL" id="DABGZR010000049">
    <property type="protein sequence ID" value="HAJ0998494.1"/>
    <property type="molecule type" value="Genomic_DNA"/>
</dbReference>
<dbReference type="Proteomes" id="UP000472856">
    <property type="component" value="Unassembled WGS sequence"/>
</dbReference>
<evidence type="ECO:0000313" key="14">
    <source>
        <dbReference type="Proteomes" id="UP000359125"/>
    </source>
</evidence>
<dbReference type="EMBL" id="WCEW01000006">
    <property type="protein sequence ID" value="MTE88600.1"/>
    <property type="molecule type" value="Genomic_DNA"/>
</dbReference>
<reference evidence="4" key="10">
    <citation type="submission" date="2022-08" db="EMBL/GenBank/DDBJ databases">
        <title>Genome sequencing of human pathogens.</title>
        <authorList>
            <person name="Cao X."/>
        </authorList>
    </citation>
    <scope>NUCLEOTIDE SEQUENCE</scope>
    <source>
        <strain evidence="4">EC16126</strain>
    </source>
</reference>
<reference evidence="1" key="6">
    <citation type="submission" date="2019-09" db="EMBL/GenBank/DDBJ databases">
        <authorList>
            <consortium name="NCBI Pathogen Detection Project"/>
        </authorList>
    </citation>
    <scope>NUCLEOTIDE SEQUENCE</scope>
    <source>
        <strain evidence="2">EC00605</strain>
        <strain evidence="1">EC00618</strain>
        <strain evidence="3">EuSCAPE_DE065</strain>
    </source>
</reference>
<dbReference type="SMR" id="A0A061KKN1"/>
<dbReference type="PANTHER" id="PTHR32432">
    <property type="entry name" value="CELL DIVISION PROTEIN FTSA-RELATED"/>
    <property type="match status" value="1"/>
</dbReference>
<evidence type="ECO:0000313" key="11">
    <source>
        <dbReference type="EMBL" id="VZR47016.1"/>
    </source>
</evidence>
<evidence type="ECO:0000313" key="3">
    <source>
        <dbReference type="EMBL" id="HAJ5960783.1"/>
    </source>
</evidence>
<evidence type="ECO:0000313" key="7">
    <source>
        <dbReference type="EMBL" id="MTE88600.1"/>
    </source>
</evidence>
<evidence type="ECO:0000313" key="8">
    <source>
        <dbReference type="EMBL" id="NGE89866.1"/>
    </source>
</evidence>
<reference evidence="9 13" key="4">
    <citation type="submission" date="2018-11" db="EMBL/GenBank/DDBJ databases">
        <title>Enterobacteriaceae from Patient.</title>
        <authorList>
            <person name="Shen C."/>
            <person name="Yang Y."/>
            <person name="Tian G."/>
        </authorList>
    </citation>
    <scope>NUCLEOTIDE SEQUENCE [LARGE SCALE GENOMIC DNA]</scope>
    <source>
        <strain evidence="9 13">GBGD28</strain>
    </source>
</reference>
<dbReference type="CDD" id="cd24047">
    <property type="entry name" value="ASKHA_NBD_EutJ"/>
    <property type="match status" value="1"/>
</dbReference>
<evidence type="ECO:0000313" key="2">
    <source>
        <dbReference type="EMBL" id="HAJ0998494.1"/>
    </source>
</evidence>
<name>A0A061KKN1_ECOLX</name>
<dbReference type="Pfam" id="PF06723">
    <property type="entry name" value="MreB_Mbl"/>
    <property type="match status" value="1"/>
</dbReference>
<reference evidence="10 12" key="2">
    <citation type="submission" date="2018-06" db="EMBL/GenBank/DDBJ databases">
        <authorList>
            <consortium name="Pathogen Informatics"/>
            <person name="Doyle S."/>
        </authorList>
    </citation>
    <scope>NUCLEOTIDE SEQUENCE [LARGE SCALE GENOMIC DNA]</scope>
    <source>
        <strain evidence="10 12">NCTC10767</strain>
    </source>
</reference>
<dbReference type="Proteomes" id="UP000486847">
    <property type="component" value="Unassembled WGS sequence"/>
</dbReference>
<dbReference type="Proteomes" id="UP000885382">
    <property type="component" value="Unassembled WGS sequence"/>
</dbReference>
<evidence type="ECO:0000313" key="6">
    <source>
        <dbReference type="EMBL" id="MQK24953.1"/>
    </source>
</evidence>
<dbReference type="NCBIfam" id="NF011660">
    <property type="entry name" value="PRK15080.1"/>
    <property type="match status" value="1"/>
</dbReference>
<evidence type="ECO:0000313" key="17">
    <source>
        <dbReference type="Proteomes" id="UP000629265"/>
    </source>
</evidence>
<evidence type="ECO:0000313" key="1">
    <source>
        <dbReference type="EMBL" id="HAJ0833232.1"/>
    </source>
</evidence>
<dbReference type="InterPro" id="IPR013366">
    <property type="entry name" value="EutJ"/>
</dbReference>
<dbReference type="NCBIfam" id="TIGR02529">
    <property type="entry name" value="EutJ"/>
    <property type="match status" value="1"/>
</dbReference>
<reference evidence="7 16" key="7">
    <citation type="submission" date="2019-10" db="EMBL/GenBank/DDBJ databases">
        <title>Comparative genomic analysis of antimicrobial resistant Escherichia coli of diverse origin.</title>
        <authorList>
            <person name="Ghatak S."/>
            <person name="Milton A.P."/>
            <person name="Rhetso K."/>
            <person name="Purkait D."/>
            <person name="Das S."/>
            <person name="Puro K.-U."/>
            <person name="Shakuntala I."/>
            <person name="Sen A."/>
            <person name="Sanjukta R."/>
            <person name="Priya G.B."/>
            <person name="Mawlong M."/>
            <person name="Lyngdoh V."/>
            <person name="Rynghang J."/>
            <person name="Mawphlang B.L."/>
        </authorList>
    </citation>
    <scope>NUCLEOTIDE SEQUENCE [LARGE SCALE GENOMIC DNA]</scope>
    <source>
        <strain evidence="7 16">SE161</strain>
    </source>
</reference>
<dbReference type="PANTHER" id="PTHR32432:SF3">
    <property type="entry name" value="ETHANOLAMINE UTILIZATION PROTEIN EUTJ"/>
    <property type="match status" value="1"/>
</dbReference>
<dbReference type="Proteomes" id="UP000846355">
    <property type="component" value="Unassembled WGS sequence"/>
</dbReference>
<dbReference type="EMBL" id="JAAJRI010000013">
    <property type="protein sequence ID" value="NGE89866.1"/>
    <property type="molecule type" value="Genomic_DNA"/>
</dbReference>
<dbReference type="Proteomes" id="UP000629265">
    <property type="component" value="Unassembled WGS sequence"/>
</dbReference>
<evidence type="ECO:0000313" key="16">
    <source>
        <dbReference type="Proteomes" id="UP000486847"/>
    </source>
</evidence>
<evidence type="ECO:0000313" key="13">
    <source>
        <dbReference type="Proteomes" id="UP000271008"/>
    </source>
</evidence>
<evidence type="ECO:0000313" key="4">
    <source>
        <dbReference type="EMBL" id="MDA4179342.1"/>
    </source>
</evidence>
<dbReference type="EMBL" id="DABHXT010000048">
    <property type="protein sequence ID" value="HAJ5960783.1"/>
    <property type="molecule type" value="Genomic_DNA"/>
</dbReference>
<organism evidence="7 16">
    <name type="scientific">Escherichia coli</name>
    <dbReference type="NCBI Taxonomy" id="562"/>
    <lineage>
        <taxon>Bacteria</taxon>
        <taxon>Pseudomonadati</taxon>
        <taxon>Pseudomonadota</taxon>
        <taxon>Gammaproteobacteria</taxon>
        <taxon>Enterobacterales</taxon>
        <taxon>Enterobacteriaceae</taxon>
        <taxon>Escherichia</taxon>
    </lineage>
</organism>
<dbReference type="EMBL" id="RYCF01000030">
    <property type="protein sequence ID" value="MQK24953.1"/>
    <property type="molecule type" value="Genomic_DNA"/>
</dbReference>
<accession>A0A061KKN1</accession>
<sequence>MSALLRRVEGGGDLGTANIAIVVLDEDNQPVAGVMYPSNVVKDGVVVDYLTASRVVARLKQILEQKQGCTLERAAIAVPPGISEGNTKVIVNVVELAGFIVTQVLDEPVAAASALNIKNGAVVDVGGGTTGMSILKSGKVTFSADEPTGGSHMKLVIAGALGLPYAEAEEMKKNGQEAQVFTLVLPVAQKMASLVSGWFATQQVKNIYLVGGASSFSQFANVFSKQTGKNVIPSAEPLLVTPLGIAMNADQG</sequence>
<proteinExistence type="predicted"/>
<evidence type="ECO:0000313" key="9">
    <source>
        <dbReference type="EMBL" id="RRD71323.1"/>
    </source>
</evidence>
<evidence type="ECO:0000313" key="5">
    <source>
        <dbReference type="EMBL" id="MJL96103.1"/>
    </source>
</evidence>
<reference evidence="5" key="3">
    <citation type="submission" date="2018-06" db="EMBL/GenBank/DDBJ databases">
        <authorList>
            <person name="Ashton P.M."/>
            <person name="Dallman T."/>
            <person name="Nair S."/>
            <person name="De Pinna E."/>
            <person name="Peters T."/>
            <person name="Grant K."/>
        </authorList>
    </citation>
    <scope>NUCLEOTIDE SEQUENCE [LARGE SCALE GENOMIC DNA]</scope>
    <source>
        <strain evidence="5">462023</strain>
    </source>
</reference>
<dbReference type="InterPro" id="IPR056546">
    <property type="entry name" value="MreB_MamK-like"/>
</dbReference>
<dbReference type="EMBL" id="RTJF01000053">
    <property type="protein sequence ID" value="MJL96103.1"/>
    <property type="molecule type" value="Genomic_DNA"/>
</dbReference>
<dbReference type="Gene3D" id="3.30.420.40">
    <property type="match status" value="2"/>
</dbReference>
<dbReference type="EMBL" id="RQTU01000049">
    <property type="protein sequence ID" value="RRD71323.1"/>
    <property type="molecule type" value="Genomic_DNA"/>
</dbReference>
<evidence type="ECO:0000313" key="15">
    <source>
        <dbReference type="Proteomes" id="UP000472856"/>
    </source>
</evidence>
<evidence type="ECO:0000313" key="10">
    <source>
        <dbReference type="EMBL" id="STC79987.1"/>
    </source>
</evidence>
<dbReference type="EMBL" id="JANWOR010000586">
    <property type="protein sequence ID" value="MDA4179342.1"/>
    <property type="molecule type" value="Genomic_DNA"/>
</dbReference>
<dbReference type="RefSeq" id="WP_001332070.1">
    <property type="nucleotide sequence ID" value="NZ_AP019189.1"/>
</dbReference>
<protein>
    <submittedName>
        <fullName evidence="11">Chaperone protein DnaK</fullName>
    </submittedName>
    <submittedName>
        <fullName evidence="7">Ethanolamine utilization protein EutJ</fullName>
    </submittedName>
    <submittedName>
        <fullName evidence="4">Propanediol utilization system chaperone GrpC</fullName>
    </submittedName>
</protein>
<dbReference type="EMBL" id="CACRYR010000373">
    <property type="protein sequence ID" value="VZR47016.1"/>
    <property type="molecule type" value="Genomic_DNA"/>
</dbReference>
<dbReference type="InterPro" id="IPR043129">
    <property type="entry name" value="ATPase_NBD"/>
</dbReference>
<reference evidence="8 15" key="9">
    <citation type="submission" date="2020-02" db="EMBL/GenBank/DDBJ databases">
        <title>WGS of Carbapenem-Resistant Enterobacteriaceae.</title>
        <authorList>
            <person name="Tokajian S."/>
            <person name="El Chaar M."/>
            <person name="El Khoury M."/>
        </authorList>
    </citation>
    <scope>NUCLEOTIDE SEQUENCE [LARGE SCALE GENOMIC DNA]</scope>
    <source>
        <strain evidence="8 15">ECM_75</strain>
    </source>
</reference>
<dbReference type="OMA" id="GAYGMSF"/>
<dbReference type="EMBL" id="UFXW01000004">
    <property type="protein sequence ID" value="STC79987.1"/>
    <property type="molecule type" value="Genomic_DNA"/>
</dbReference>
<reference evidence="1" key="1">
    <citation type="journal article" date="2018" name="Genome Biol.">
        <title>SKESA: strategic k-mer extension for scrupulous assemblies.</title>
        <authorList>
            <person name="Souvorov A."/>
            <person name="Agarwala R."/>
            <person name="Lipman D.J."/>
        </authorList>
    </citation>
    <scope>NUCLEOTIDE SEQUENCE [LARGE SCALE GENOMIC DNA]</scope>
    <source>
        <strain evidence="2">EC00605</strain>
        <strain evidence="1">EC00618</strain>
        <strain evidence="3">EuSCAPE_DE065</strain>
    </source>
</reference>
<dbReference type="Proteomes" id="UP001211064">
    <property type="component" value="Unassembled WGS sequence"/>
</dbReference>
<gene>
    <name evidence="7" type="primary">eutJ</name>
    <name evidence="11" type="synonym">dnaK_1</name>
    <name evidence="10" type="synonym">eutJ_1</name>
    <name evidence="4" type="synonym">grpC</name>
    <name evidence="5" type="ORF">DNX30_25930</name>
    <name evidence="9" type="ORF">EIA08_24755</name>
    <name evidence="6" type="ORF">EIZ93_11615</name>
    <name evidence="7" type="ORF">F9B07_07080</name>
    <name evidence="8" type="ORF">G5603_16955</name>
    <name evidence="1" type="ORF">HL563_05685</name>
    <name evidence="2" type="ORF">HL601_23360</name>
    <name evidence="3" type="ORF">HMV95_21370</name>
    <name evidence="11" type="ORF">IDONEFKE_01295</name>
    <name evidence="10" type="ORF">NCTC10767_02063</name>
    <name evidence="4" type="ORF">NY836_18550</name>
</gene>
<reference evidence="6 14" key="5">
    <citation type="journal article" date="2019" name="Environ. Health Perspect.">
        <title>Inter-host Transmission of Carbapenemase-Producing Escherichia coli among Humans and Backyard Animals.</title>
        <authorList>
            <person name="Li J."/>
            <person name="Bi Z."/>
            <person name="Ma S."/>
            <person name="Chen B."/>
            <person name="Cai C."/>
            <person name="He J."/>
            <person name="Schwarz S."/>
            <person name="Sun C."/>
            <person name="Zhou Y."/>
            <person name="Yin J."/>
            <person name="Hulth A."/>
            <person name="Wang Y."/>
            <person name="Shen Z."/>
            <person name="Wang S."/>
            <person name="Wu C."/>
            <person name="Nilsson L.E."/>
            <person name="Walsh T.R."/>
            <person name="Borjesson S."/>
            <person name="Shen J."/>
            <person name="Sun Q."/>
            <person name="Wang Y."/>
        </authorList>
    </citation>
    <scope>NUCLEOTIDE SEQUENCE [LARGE SCALE GENOMIC DNA]</scope>
    <source>
        <strain evidence="6 14">A016f</strain>
    </source>
</reference>
<dbReference type="InterPro" id="IPR050696">
    <property type="entry name" value="FtsA/MreB"/>
</dbReference>
<dbReference type="SUPFAM" id="SSF53067">
    <property type="entry name" value="Actin-like ATPase domain"/>
    <property type="match status" value="2"/>
</dbReference>
<evidence type="ECO:0000313" key="12">
    <source>
        <dbReference type="Proteomes" id="UP000254647"/>
    </source>
</evidence>
<dbReference type="Proteomes" id="UP000271008">
    <property type="component" value="Unassembled WGS sequence"/>
</dbReference>
<dbReference type="EMBL" id="DABGYN010000004">
    <property type="protein sequence ID" value="HAJ0833232.1"/>
    <property type="molecule type" value="Genomic_DNA"/>
</dbReference>
<reference evidence="11 17" key="8">
    <citation type="submission" date="2019-11" db="EMBL/GenBank/DDBJ databases">
        <authorList>
            <person name="Haines EK M."/>
        </authorList>
    </citation>
    <scope>NUCLEOTIDE SEQUENCE [LARGE SCALE GENOMIC DNA]</scope>
    <source>
        <strain evidence="11">KR2729</strain>
    </source>
</reference>
<dbReference type="Proteomes" id="UP000359125">
    <property type="component" value="Unassembled WGS sequence"/>
</dbReference>
<dbReference type="Proteomes" id="UP000254647">
    <property type="component" value="Unassembled WGS sequence"/>
</dbReference>